<keyword evidence="1" id="KW-0472">Membrane</keyword>
<evidence type="ECO:0000313" key="2">
    <source>
        <dbReference type="EMBL" id="GFM38563.1"/>
    </source>
</evidence>
<proteinExistence type="predicted"/>
<feature type="transmembrane region" description="Helical" evidence="1">
    <location>
        <begin position="18"/>
        <end position="40"/>
    </location>
</feature>
<organism evidence="2 3">
    <name type="scientific">Desulfovibrio psychrotolerans</name>
    <dbReference type="NCBI Taxonomy" id="415242"/>
    <lineage>
        <taxon>Bacteria</taxon>
        <taxon>Pseudomonadati</taxon>
        <taxon>Thermodesulfobacteriota</taxon>
        <taxon>Desulfovibrionia</taxon>
        <taxon>Desulfovibrionales</taxon>
        <taxon>Desulfovibrionaceae</taxon>
        <taxon>Desulfovibrio</taxon>
    </lineage>
</organism>
<dbReference type="Proteomes" id="UP000503820">
    <property type="component" value="Unassembled WGS sequence"/>
</dbReference>
<feature type="transmembrane region" description="Helical" evidence="1">
    <location>
        <begin position="52"/>
        <end position="85"/>
    </location>
</feature>
<name>A0A7J0BY04_9BACT</name>
<evidence type="ECO:0000313" key="3">
    <source>
        <dbReference type="Proteomes" id="UP000503820"/>
    </source>
</evidence>
<accession>A0A7J0BY04</accession>
<gene>
    <name evidence="2" type="ORF">DSM19430T_32470</name>
</gene>
<keyword evidence="1" id="KW-1133">Transmembrane helix</keyword>
<protein>
    <submittedName>
        <fullName evidence="2">Uncharacterized protein</fullName>
    </submittedName>
</protein>
<feature type="transmembrane region" description="Helical" evidence="1">
    <location>
        <begin position="97"/>
        <end position="117"/>
    </location>
</feature>
<dbReference type="EMBL" id="BLVP01000043">
    <property type="protein sequence ID" value="GFM38563.1"/>
    <property type="molecule type" value="Genomic_DNA"/>
</dbReference>
<keyword evidence="3" id="KW-1185">Reference proteome</keyword>
<evidence type="ECO:0000256" key="1">
    <source>
        <dbReference type="SAM" id="Phobius"/>
    </source>
</evidence>
<reference evidence="2 3" key="1">
    <citation type="submission" date="2020-05" db="EMBL/GenBank/DDBJ databases">
        <title>Draft genome sequence of Desulfovibrio psychrotolerans JS1T.</title>
        <authorList>
            <person name="Ueno A."/>
            <person name="Tamazawa S."/>
            <person name="Tamamura S."/>
            <person name="Murakami T."/>
            <person name="Kiyama T."/>
            <person name="Inomata H."/>
            <person name="Amano Y."/>
            <person name="Miyakawa K."/>
            <person name="Tamaki H."/>
            <person name="Naganuma T."/>
            <person name="Kaneko K."/>
        </authorList>
    </citation>
    <scope>NUCLEOTIDE SEQUENCE [LARGE SCALE GENOMIC DNA]</scope>
    <source>
        <strain evidence="2 3">JS1</strain>
    </source>
</reference>
<keyword evidence="1" id="KW-0812">Transmembrane</keyword>
<sequence>MGVVVPVAATVGMGFVRIVRFVAVAMLVFVVCIMVVRMVVPVPVLMTVHMRMLMAVPGAVCMGVFVHMGVLMLVGMCVVFCRAVGVNVAVYAEFTLGSASAIGAHGCLLLLCLPVFAGTWR</sequence>
<dbReference type="AlphaFoldDB" id="A0A7J0BY04"/>
<comment type="caution">
    <text evidence="2">The sequence shown here is derived from an EMBL/GenBank/DDBJ whole genome shotgun (WGS) entry which is preliminary data.</text>
</comment>